<feature type="compositionally biased region" description="Polar residues" evidence="1">
    <location>
        <begin position="43"/>
        <end position="53"/>
    </location>
</feature>
<proteinExistence type="predicted"/>
<gene>
    <name evidence="2" type="ORF">SI7747_03004285</name>
    <name evidence="3" type="ORF">SI8410_03004633</name>
</gene>
<keyword evidence="4" id="KW-1185">Reference proteome</keyword>
<name>A0A7I8ILJ6_SPIIN</name>
<dbReference type="AlphaFoldDB" id="A0A7I8ILJ6"/>
<dbReference type="Proteomes" id="UP000663760">
    <property type="component" value="Chromosome 3"/>
</dbReference>
<feature type="compositionally biased region" description="Low complexity" evidence="1">
    <location>
        <begin position="1"/>
        <end position="12"/>
    </location>
</feature>
<feature type="region of interest" description="Disordered" evidence="1">
    <location>
        <begin position="1"/>
        <end position="53"/>
    </location>
</feature>
<organism evidence="2">
    <name type="scientific">Spirodela intermedia</name>
    <name type="common">Intermediate duckweed</name>
    <dbReference type="NCBI Taxonomy" id="51605"/>
    <lineage>
        <taxon>Eukaryota</taxon>
        <taxon>Viridiplantae</taxon>
        <taxon>Streptophyta</taxon>
        <taxon>Embryophyta</taxon>
        <taxon>Tracheophyta</taxon>
        <taxon>Spermatophyta</taxon>
        <taxon>Magnoliopsida</taxon>
        <taxon>Liliopsida</taxon>
        <taxon>Araceae</taxon>
        <taxon>Lemnoideae</taxon>
        <taxon>Spirodela</taxon>
    </lineage>
</organism>
<evidence type="ECO:0000313" key="4">
    <source>
        <dbReference type="Proteomes" id="UP000663760"/>
    </source>
</evidence>
<feature type="compositionally biased region" description="Basic and acidic residues" evidence="1">
    <location>
        <begin position="21"/>
        <end position="32"/>
    </location>
</feature>
<dbReference type="EMBL" id="LR743590">
    <property type="protein sequence ID" value="CAA2618124.1"/>
    <property type="molecule type" value="Genomic_DNA"/>
</dbReference>
<protein>
    <submittedName>
        <fullName evidence="2">Uncharacterized protein</fullName>
    </submittedName>
</protein>
<evidence type="ECO:0000256" key="1">
    <source>
        <dbReference type="SAM" id="MobiDB-lite"/>
    </source>
</evidence>
<evidence type="ECO:0000313" key="3">
    <source>
        <dbReference type="EMBL" id="CAA7393948.1"/>
    </source>
</evidence>
<reference evidence="2" key="1">
    <citation type="submission" date="2019-12" db="EMBL/GenBank/DDBJ databases">
        <authorList>
            <person name="Scholz U."/>
            <person name="Mascher M."/>
            <person name="Fiebig A."/>
        </authorList>
    </citation>
    <scope>NUCLEOTIDE SEQUENCE</scope>
</reference>
<dbReference type="EMBL" id="LR746266">
    <property type="protein sequence ID" value="CAA7393948.1"/>
    <property type="molecule type" value="Genomic_DNA"/>
</dbReference>
<evidence type="ECO:0000313" key="2">
    <source>
        <dbReference type="EMBL" id="CAA2618124.1"/>
    </source>
</evidence>
<sequence>MAATGDGWAADGGDTGGQWRRTGDGARWKGSDDGDGDGDGLWRQTTESGGRRG</sequence>
<accession>A0A7I8ILJ6</accession>